<feature type="compositionally biased region" description="Basic and acidic residues" evidence="1">
    <location>
        <begin position="897"/>
        <end position="911"/>
    </location>
</feature>
<evidence type="ECO:0000256" key="1">
    <source>
        <dbReference type="SAM" id="MobiDB-lite"/>
    </source>
</evidence>
<evidence type="ECO:0000259" key="2">
    <source>
        <dbReference type="PROSITE" id="PS50010"/>
    </source>
</evidence>
<feature type="region of interest" description="Disordered" evidence="1">
    <location>
        <begin position="937"/>
        <end position="976"/>
    </location>
</feature>
<evidence type="ECO:0000313" key="4">
    <source>
        <dbReference type="Proteomes" id="UP000749559"/>
    </source>
</evidence>
<dbReference type="PROSITE" id="PS50010">
    <property type="entry name" value="DH_2"/>
    <property type="match status" value="1"/>
</dbReference>
<sequence length="976" mass="110750">MEEGENKGNLAAQIFELQEMVREMKDGFSTAIEELAKIQYDDKALQEKLETNKAEHQKQLTDVVQMVLSLKTEFGGVVSQLKVTSESQQSLKEQVQHLKYERDVLLEELEKHGAISGELRSKYDSGQKSRPTTTHYNPDESQLAVLLERAHVAFSQPTHITSDHDSGVTAVQNGSSFGETTPPVLSPMVQSFIDGLHSNHGGQENTANEVNVNYDSDSSLHTAGQKRLNLPSMQNKQFSINQSDSSDAERNGNIKSEKTFKEREMLGNNSPFTLQDLSMPKLPQTNSSSHSQRKVAPHEETIRETHRTKIARDLLESERKYCSALWAIQDNFVDPLHQAAVIEDKDISIIFPGSLSRIYECHCNLLHKLEERLLTWKSQGLLGDIFTRMVDSNESELLGLYKNYIQEFPLCISMLQNYQRQSVKFRKFLKKCEKHPACEGMDVVMFLVSPIKRIPQYVLIMQQLLKFTDRDQPDHYFLQSSVQKLRHFLSQMHDGIEHSTNLIQGESYTGTKRQSNSMKSGSSGYDPLQFSSATRDSGVHSTVEDQHTPFIYNRPDSATTQTTSNIYSSYSDFMSDGLSVPNQSSRNSSAHNTLSNSTGTGGSYSLYGNRDQTFSHFEGAHTAPRPHRDRRKKRNDHVEFSTKPPSGLYRNDIDGATNPAERLHQRKLRNQRSKSMFDQMSEASFHSRVDSKEDEDYSDMNQHRHTVHSLDYNQWDPQNQNGGQMGFSNGNISEQIQDTSGQDFGIYGDNDSVNGDIGTQYEPSLSTREALTRRAQKLGQLQKSKSQGDILIDANSESPMQQRINMSLAKSLAEEKFISKVVYAEQPISEKPKKKTQKPQRVTLPDPPPDRVKENVWNESQPDVSQDNGPESNRRKELRRKKKEKQRQILENMQASKAEDPNRPKKKSSFRDSLKNLFNRKRGQSRVVEIGSVDDFTDLNIDNDVNHTPVTPSIHVDPPEFNNTYEDENGDPCSAV</sequence>
<proteinExistence type="predicted"/>
<feature type="region of interest" description="Disordered" evidence="1">
    <location>
        <begin position="892"/>
        <end position="911"/>
    </location>
</feature>
<dbReference type="SUPFAM" id="SSF48065">
    <property type="entry name" value="DBL homology domain (DH-domain)"/>
    <property type="match status" value="1"/>
</dbReference>
<feature type="region of interest" description="Disordered" evidence="1">
    <location>
        <begin position="157"/>
        <end position="183"/>
    </location>
</feature>
<dbReference type="Pfam" id="PF00621">
    <property type="entry name" value="RhoGEF"/>
    <property type="match status" value="1"/>
</dbReference>
<feature type="compositionally biased region" description="Basic residues" evidence="1">
    <location>
        <begin position="876"/>
        <end position="885"/>
    </location>
</feature>
<feature type="region of interest" description="Disordered" evidence="1">
    <location>
        <begin position="670"/>
        <end position="691"/>
    </location>
</feature>
<comment type="caution">
    <text evidence="3">The sequence shown here is derived from an EMBL/GenBank/DDBJ whole genome shotgun (WGS) entry which is preliminary data.</text>
</comment>
<dbReference type="InterPro" id="IPR042849">
    <property type="entry name" value="ARHGEF33"/>
</dbReference>
<feature type="compositionally biased region" description="Polar residues" evidence="1">
    <location>
        <begin position="169"/>
        <end position="179"/>
    </location>
</feature>
<feature type="region of interest" description="Disordered" evidence="1">
    <location>
        <begin position="500"/>
        <end position="563"/>
    </location>
</feature>
<dbReference type="PANTHER" id="PTHR46944">
    <property type="entry name" value="RHO GUANINE NUCLEOTIDE EXCHANGE FACTOR 33"/>
    <property type="match status" value="1"/>
</dbReference>
<feature type="compositionally biased region" description="Low complexity" evidence="1">
    <location>
        <begin position="592"/>
        <end position="609"/>
    </location>
</feature>
<feature type="region of interest" description="Disordered" evidence="1">
    <location>
        <begin position="578"/>
        <end position="653"/>
    </location>
</feature>
<feature type="compositionally biased region" description="Polar residues" evidence="1">
    <location>
        <begin position="673"/>
        <end position="684"/>
    </location>
</feature>
<feature type="domain" description="DH" evidence="2">
    <location>
        <begin position="306"/>
        <end position="495"/>
    </location>
</feature>
<feature type="region of interest" description="Disordered" evidence="1">
    <location>
        <begin position="117"/>
        <end position="138"/>
    </location>
</feature>
<feature type="compositionally biased region" description="Polar residues" evidence="1">
    <location>
        <begin position="857"/>
        <end position="871"/>
    </location>
</feature>
<feature type="compositionally biased region" description="Basic and acidic residues" evidence="1">
    <location>
        <begin position="247"/>
        <end position="265"/>
    </location>
</feature>
<dbReference type="EMBL" id="CAIIXF020000008">
    <property type="protein sequence ID" value="CAH1791031.1"/>
    <property type="molecule type" value="Genomic_DNA"/>
</dbReference>
<keyword evidence="4" id="KW-1185">Reference proteome</keyword>
<accession>A0A8S4PBI8</accession>
<dbReference type="CDD" id="cd00160">
    <property type="entry name" value="RhoGEF"/>
    <property type="match status" value="1"/>
</dbReference>
<dbReference type="OrthoDB" id="245697at2759"/>
<feature type="compositionally biased region" description="Polar residues" evidence="1">
    <location>
        <begin position="580"/>
        <end position="591"/>
    </location>
</feature>
<evidence type="ECO:0000313" key="3">
    <source>
        <dbReference type="EMBL" id="CAH1791031.1"/>
    </source>
</evidence>
<dbReference type="InterPro" id="IPR035899">
    <property type="entry name" value="DBL_dom_sf"/>
</dbReference>
<feature type="region of interest" description="Disordered" evidence="1">
    <location>
        <begin position="238"/>
        <end position="304"/>
    </location>
</feature>
<reference evidence="3" key="1">
    <citation type="submission" date="2022-03" db="EMBL/GenBank/DDBJ databases">
        <authorList>
            <person name="Martin C."/>
        </authorList>
    </citation>
    <scope>NUCLEOTIDE SEQUENCE</scope>
</reference>
<dbReference type="Gene3D" id="1.20.900.10">
    <property type="entry name" value="Dbl homology (DH) domain"/>
    <property type="match status" value="1"/>
</dbReference>
<feature type="compositionally biased region" description="Basic residues" evidence="1">
    <location>
        <begin position="624"/>
        <end position="635"/>
    </location>
</feature>
<dbReference type="PANTHER" id="PTHR46944:SF1">
    <property type="entry name" value="RHO GUANINE NUCLEOTIDE EXCHANGE FACTOR 33"/>
    <property type="match status" value="1"/>
</dbReference>
<name>A0A8S4PBI8_OWEFU</name>
<feature type="compositionally biased region" description="Polar residues" evidence="1">
    <location>
        <begin position="500"/>
        <end position="535"/>
    </location>
</feature>
<dbReference type="AlphaFoldDB" id="A0A8S4PBI8"/>
<feature type="region of interest" description="Disordered" evidence="1">
    <location>
        <begin position="829"/>
        <end position="887"/>
    </location>
</feature>
<feature type="compositionally biased region" description="Polar residues" evidence="1">
    <location>
        <begin position="128"/>
        <end position="138"/>
    </location>
</feature>
<protein>
    <recommendedName>
        <fullName evidence="2">DH domain-containing protein</fullName>
    </recommendedName>
</protein>
<gene>
    <name evidence="3" type="ORF">OFUS_LOCUS16168</name>
</gene>
<feature type="compositionally biased region" description="Polar residues" evidence="1">
    <location>
        <begin position="267"/>
        <end position="276"/>
    </location>
</feature>
<dbReference type="Proteomes" id="UP000749559">
    <property type="component" value="Unassembled WGS sequence"/>
</dbReference>
<dbReference type="GO" id="GO:0005085">
    <property type="term" value="F:guanyl-nucleotide exchange factor activity"/>
    <property type="evidence" value="ECO:0007669"/>
    <property type="project" value="InterPro"/>
</dbReference>
<organism evidence="3 4">
    <name type="scientific">Owenia fusiformis</name>
    <name type="common">Polychaete worm</name>
    <dbReference type="NCBI Taxonomy" id="6347"/>
    <lineage>
        <taxon>Eukaryota</taxon>
        <taxon>Metazoa</taxon>
        <taxon>Spiralia</taxon>
        <taxon>Lophotrochozoa</taxon>
        <taxon>Annelida</taxon>
        <taxon>Polychaeta</taxon>
        <taxon>Sedentaria</taxon>
        <taxon>Canalipalpata</taxon>
        <taxon>Sabellida</taxon>
        <taxon>Oweniida</taxon>
        <taxon>Oweniidae</taxon>
        <taxon>Owenia</taxon>
    </lineage>
</organism>
<dbReference type="SMART" id="SM00325">
    <property type="entry name" value="RhoGEF"/>
    <property type="match status" value="1"/>
</dbReference>
<dbReference type="InterPro" id="IPR000219">
    <property type="entry name" value="DH_dom"/>
</dbReference>
<feature type="compositionally biased region" description="Basic and acidic residues" evidence="1">
    <location>
        <begin position="117"/>
        <end position="127"/>
    </location>
</feature>